<evidence type="ECO:0000259" key="14">
    <source>
        <dbReference type="PROSITE" id="PS50235"/>
    </source>
</evidence>
<dbReference type="InterPro" id="IPR018200">
    <property type="entry name" value="USP_CS"/>
</dbReference>
<evidence type="ECO:0000256" key="5">
    <source>
        <dbReference type="ARBA" id="ARBA00022786"/>
    </source>
</evidence>
<keyword evidence="4" id="KW-0645">Protease</keyword>
<evidence type="ECO:0000256" key="2">
    <source>
        <dbReference type="ARBA" id="ARBA00009085"/>
    </source>
</evidence>
<evidence type="ECO:0000256" key="8">
    <source>
        <dbReference type="ARBA" id="ARBA00039432"/>
    </source>
</evidence>
<evidence type="ECO:0000256" key="6">
    <source>
        <dbReference type="ARBA" id="ARBA00022801"/>
    </source>
</evidence>
<evidence type="ECO:0000313" key="16">
    <source>
        <dbReference type="Proteomes" id="UP000694416"/>
    </source>
</evidence>
<evidence type="ECO:0000313" key="15">
    <source>
        <dbReference type="Ensembl" id="ENSPTEP00000016429.1"/>
    </source>
</evidence>
<evidence type="ECO:0000256" key="13">
    <source>
        <dbReference type="SAM" id="MobiDB-lite"/>
    </source>
</evidence>
<feature type="compositionally biased region" description="Low complexity" evidence="13">
    <location>
        <begin position="138"/>
        <end position="149"/>
    </location>
</feature>
<dbReference type="InterPro" id="IPR050164">
    <property type="entry name" value="Peptidase_C19"/>
</dbReference>
<evidence type="ECO:0000256" key="9">
    <source>
        <dbReference type="ARBA" id="ARBA00041300"/>
    </source>
</evidence>
<comment type="similarity">
    <text evidence="2">Belongs to the peptidase C19 family.</text>
</comment>
<protein>
    <recommendedName>
        <fullName evidence="8">Ubiquitin carboxyl-terminal hydrolase 36</fullName>
        <ecNumber evidence="3">3.4.19.12</ecNumber>
    </recommendedName>
    <alternativeName>
        <fullName evidence="11">Deubiquitinating enzyme 36</fullName>
    </alternativeName>
    <alternativeName>
        <fullName evidence="10">Protein scrawny</fullName>
    </alternativeName>
    <alternativeName>
        <fullName evidence="9">Ubiquitin thioesterase 36</fullName>
    </alternativeName>
    <alternativeName>
        <fullName evidence="12">Ubiquitin-specific-processing protease 36</fullName>
    </alternativeName>
</protein>
<dbReference type="InterPro" id="IPR028889">
    <property type="entry name" value="USP"/>
</dbReference>
<evidence type="ECO:0000256" key="4">
    <source>
        <dbReference type="ARBA" id="ARBA00022670"/>
    </source>
</evidence>
<feature type="compositionally biased region" description="Basic and acidic residues" evidence="13">
    <location>
        <begin position="31"/>
        <end position="40"/>
    </location>
</feature>
<evidence type="ECO:0000256" key="7">
    <source>
        <dbReference type="ARBA" id="ARBA00022807"/>
    </source>
</evidence>
<dbReference type="EC" id="3.4.19.12" evidence="3"/>
<dbReference type="InterPro" id="IPR001394">
    <property type="entry name" value="Peptidase_C19_UCH"/>
</dbReference>
<name>A0A8C9HGZ9_9PRIM</name>
<evidence type="ECO:0000256" key="1">
    <source>
        <dbReference type="ARBA" id="ARBA00000707"/>
    </source>
</evidence>
<proteinExistence type="inferred from homology"/>
<organism evidence="15 16">
    <name type="scientific">Piliocolobus tephrosceles</name>
    <name type="common">Ugandan red Colobus</name>
    <dbReference type="NCBI Taxonomy" id="591936"/>
    <lineage>
        <taxon>Eukaryota</taxon>
        <taxon>Metazoa</taxon>
        <taxon>Chordata</taxon>
        <taxon>Craniata</taxon>
        <taxon>Vertebrata</taxon>
        <taxon>Euteleostomi</taxon>
        <taxon>Mammalia</taxon>
        <taxon>Eutheria</taxon>
        <taxon>Euarchontoglires</taxon>
        <taxon>Primates</taxon>
        <taxon>Haplorrhini</taxon>
        <taxon>Catarrhini</taxon>
        <taxon>Cercopithecidae</taxon>
        <taxon>Colobinae</taxon>
        <taxon>Piliocolobus</taxon>
    </lineage>
</organism>
<keyword evidence="6" id="KW-0378">Hydrolase</keyword>
<accession>A0A8C9HGZ9</accession>
<dbReference type="SUPFAM" id="SSF54001">
    <property type="entry name" value="Cysteine proteinases"/>
    <property type="match status" value="1"/>
</dbReference>
<keyword evidence="7" id="KW-0788">Thiol protease</keyword>
<dbReference type="Ensembl" id="ENSPTET00000024393.1">
    <property type="protein sequence ID" value="ENSPTEP00000016429.1"/>
    <property type="gene ID" value="ENSPTEG00000018066.1"/>
</dbReference>
<keyword evidence="16" id="KW-1185">Reference proteome</keyword>
<dbReference type="GO" id="GO:0005634">
    <property type="term" value="C:nucleus"/>
    <property type="evidence" value="ECO:0007669"/>
    <property type="project" value="TreeGrafter"/>
</dbReference>
<dbReference type="PROSITE" id="PS50235">
    <property type="entry name" value="USP_3"/>
    <property type="match status" value="1"/>
</dbReference>
<dbReference type="GO" id="GO:0005829">
    <property type="term" value="C:cytosol"/>
    <property type="evidence" value="ECO:0007669"/>
    <property type="project" value="TreeGrafter"/>
</dbReference>
<feature type="region of interest" description="Disordered" evidence="13">
    <location>
        <begin position="138"/>
        <end position="165"/>
    </location>
</feature>
<dbReference type="PANTHER" id="PTHR24006">
    <property type="entry name" value="UBIQUITIN CARBOXYL-TERMINAL HYDROLASE"/>
    <property type="match status" value="1"/>
</dbReference>
<evidence type="ECO:0000256" key="10">
    <source>
        <dbReference type="ARBA" id="ARBA00042154"/>
    </source>
</evidence>
<evidence type="ECO:0000256" key="12">
    <source>
        <dbReference type="ARBA" id="ARBA00043009"/>
    </source>
</evidence>
<dbReference type="AlphaFoldDB" id="A0A8C9HGZ9"/>
<dbReference type="GO" id="GO:0016579">
    <property type="term" value="P:protein deubiquitination"/>
    <property type="evidence" value="ECO:0007669"/>
    <property type="project" value="InterPro"/>
</dbReference>
<comment type="catalytic activity">
    <reaction evidence="1">
        <text>Thiol-dependent hydrolysis of ester, thioester, amide, peptide and isopeptide bonds formed by the C-terminal Gly of ubiquitin (a 76-residue protein attached to proteins as an intracellular targeting signal).</text>
        <dbReference type="EC" id="3.4.19.12"/>
    </reaction>
</comment>
<dbReference type="GO" id="GO:0006508">
    <property type="term" value="P:proteolysis"/>
    <property type="evidence" value="ECO:0007669"/>
    <property type="project" value="UniProtKB-KW"/>
</dbReference>
<evidence type="ECO:0000256" key="11">
    <source>
        <dbReference type="ARBA" id="ARBA00042420"/>
    </source>
</evidence>
<evidence type="ECO:0000256" key="3">
    <source>
        <dbReference type="ARBA" id="ARBA00012759"/>
    </source>
</evidence>
<dbReference type="InterPro" id="IPR038765">
    <property type="entry name" value="Papain-like_cys_pep_sf"/>
</dbReference>
<dbReference type="Pfam" id="PF00443">
    <property type="entry name" value="UCH"/>
    <property type="match status" value="1"/>
</dbReference>
<feature type="compositionally biased region" description="Low complexity" evidence="13">
    <location>
        <begin position="60"/>
        <end position="82"/>
    </location>
</feature>
<dbReference type="PROSITE" id="PS00973">
    <property type="entry name" value="USP_2"/>
    <property type="match status" value="1"/>
</dbReference>
<keyword evidence="5" id="KW-0833">Ubl conjugation pathway</keyword>
<reference evidence="15" key="1">
    <citation type="submission" date="2025-08" db="UniProtKB">
        <authorList>
            <consortium name="Ensembl"/>
        </authorList>
    </citation>
    <scope>IDENTIFICATION</scope>
</reference>
<feature type="region of interest" description="Disordered" evidence="13">
    <location>
        <begin position="20"/>
        <end position="85"/>
    </location>
</feature>
<reference evidence="15" key="2">
    <citation type="submission" date="2025-09" db="UniProtKB">
        <authorList>
            <consortium name="Ensembl"/>
        </authorList>
    </citation>
    <scope>IDENTIFICATION</scope>
</reference>
<dbReference type="GO" id="GO:0004843">
    <property type="term" value="F:cysteine-type deubiquitinase activity"/>
    <property type="evidence" value="ECO:0007669"/>
    <property type="project" value="UniProtKB-EC"/>
</dbReference>
<sequence>MVSPCKSAFFESNMGCNDSKIGEGSSTKGVNKLDLKDKQSCNRNNNNLKEKSKNIKRNNSKSNSNSSSSSNNSNSSNDSDNNVNDEHLKNLISDIIINNDISNLNSKTLNSHDLLTCNKNVFNTNNYSCSSIHSSTASSSDNISNDNTNFDLQSQTYNNNNNNINSSQREFIKNSIILNNDNKRENENYVNNTISSIAIASNNTHNNINHIISFEEPAGIHNYSTTCYINVVLQCLSTFSLLAYTLQNYTRVKYQDPNFSSDCSDNINSSFINKNFFKNKIPFNLFGNNNKKNDEKLLVKISNVLYQLSKMYNKGKVLCVQNLLLSLNQKYPYLFDYNGQQDCHEFLLLLFDFVHNMIKVTDDTIDKNNQIDHYLKKEQSIISALFLGLIEEKITCSQCEYVNYIYQPIYNLSVNIFKKNRKNNLNDNLIEYFKKEEVNSTCEKCKCKKMFKYSFVYKQPHILIIHLIRLLEDGSKIEDHIHYDMDNFVIQSILKQTNQNYIEKPKTYNLCGVIVHRGSKSSCGHYVCYTKRRHSNGATAWYKFDDSSVKIVDAKEVELARAYCLFYESQ</sequence>
<feature type="domain" description="USP" evidence="14">
    <location>
        <begin position="218"/>
        <end position="570"/>
    </location>
</feature>
<dbReference type="Proteomes" id="UP000694416">
    <property type="component" value="Unplaced"/>
</dbReference>
<dbReference type="PANTHER" id="PTHR24006:SF758">
    <property type="entry name" value="UBIQUITIN CARBOXYL-TERMINAL HYDROLASE 36"/>
    <property type="match status" value="1"/>
</dbReference>
<dbReference type="Gene3D" id="3.90.70.10">
    <property type="entry name" value="Cysteine proteinases"/>
    <property type="match status" value="1"/>
</dbReference>